<keyword evidence="2" id="KW-1185">Reference proteome</keyword>
<dbReference type="AlphaFoldDB" id="A0AAD9KYE7"/>
<accession>A0AAD9KYE7</accession>
<dbReference type="Proteomes" id="UP001209878">
    <property type="component" value="Unassembled WGS sequence"/>
</dbReference>
<dbReference type="EMBL" id="JAODUO010000464">
    <property type="protein sequence ID" value="KAK2179974.1"/>
    <property type="molecule type" value="Genomic_DNA"/>
</dbReference>
<gene>
    <name evidence="1" type="ORF">NP493_464g02006</name>
</gene>
<comment type="caution">
    <text evidence="1">The sequence shown here is derived from an EMBL/GenBank/DDBJ whole genome shotgun (WGS) entry which is preliminary data.</text>
</comment>
<proteinExistence type="predicted"/>
<organism evidence="1 2">
    <name type="scientific">Ridgeia piscesae</name>
    <name type="common">Tubeworm</name>
    <dbReference type="NCBI Taxonomy" id="27915"/>
    <lineage>
        <taxon>Eukaryota</taxon>
        <taxon>Metazoa</taxon>
        <taxon>Spiralia</taxon>
        <taxon>Lophotrochozoa</taxon>
        <taxon>Annelida</taxon>
        <taxon>Polychaeta</taxon>
        <taxon>Sedentaria</taxon>
        <taxon>Canalipalpata</taxon>
        <taxon>Sabellida</taxon>
        <taxon>Siboglinidae</taxon>
        <taxon>Ridgeia</taxon>
    </lineage>
</organism>
<sequence>MANESAMINVRYSVRDTLFRHCGLLDDVTATPVTRTITSSAIFTS</sequence>
<name>A0AAD9KYE7_RIDPI</name>
<evidence type="ECO:0000313" key="1">
    <source>
        <dbReference type="EMBL" id="KAK2179974.1"/>
    </source>
</evidence>
<evidence type="ECO:0000313" key="2">
    <source>
        <dbReference type="Proteomes" id="UP001209878"/>
    </source>
</evidence>
<protein>
    <submittedName>
        <fullName evidence="1">Uncharacterized protein</fullName>
    </submittedName>
</protein>
<reference evidence="1" key="1">
    <citation type="journal article" date="2023" name="Mol. Biol. Evol.">
        <title>Third-Generation Sequencing Reveals the Adaptive Role of the Epigenome in Three Deep-Sea Polychaetes.</title>
        <authorList>
            <person name="Perez M."/>
            <person name="Aroh O."/>
            <person name="Sun Y."/>
            <person name="Lan Y."/>
            <person name="Juniper S.K."/>
            <person name="Young C.R."/>
            <person name="Angers B."/>
            <person name="Qian P.Y."/>
        </authorList>
    </citation>
    <scope>NUCLEOTIDE SEQUENCE</scope>
    <source>
        <strain evidence="1">R07B-5</strain>
    </source>
</reference>